<name>A0A1W6JTP5_9CAUD</name>
<accession>A0A1W6JTP5</accession>
<protein>
    <submittedName>
        <fullName evidence="1">Uncharacterized protein</fullName>
    </submittedName>
</protein>
<proteinExistence type="predicted"/>
<evidence type="ECO:0000313" key="2">
    <source>
        <dbReference type="Proteomes" id="UP000221216"/>
    </source>
</evidence>
<evidence type="ECO:0000313" key="1">
    <source>
        <dbReference type="EMBL" id="ARM70585.1"/>
    </source>
</evidence>
<dbReference type="EMBL" id="KY709296">
    <property type="protein sequence ID" value="ARM70585.1"/>
    <property type="molecule type" value="Genomic_DNA"/>
</dbReference>
<dbReference type="Proteomes" id="UP000221216">
    <property type="component" value="Segment"/>
</dbReference>
<keyword evidence="2" id="KW-1185">Reference proteome</keyword>
<sequence length="133" mass="14560">MCNTSNLETIMSQLNTIETSSVQTLASTPSVNCWSEAEISLVQYTNADWSILVQAVTNVASRGVMSEEALCSIPTPAQDHCDSLHGALMLLATREKFEQFQIDALLDEVNFLVTGLTPSELDEVWMAANGEEF</sequence>
<reference evidence="1 2" key="1">
    <citation type="submission" date="2017-03" db="EMBL/GenBank/DDBJ databases">
        <title>Isolation of lytic bacteriophages infecting Shewanella putrefaciens and Shewanella baltica for biocontrol of fish and shrimp spoilage during chilled storage.</title>
        <authorList>
            <person name="Yang Z."/>
            <person name="Tao X."/>
            <person name="Gao L."/>
            <person name="Rao S."/>
        </authorList>
    </citation>
    <scope>NUCLEOTIDE SEQUENCE [LARGE SCALE GENOMIC DNA]</scope>
</reference>
<gene>
    <name evidence="1" type="ORF">SppYZU05_59</name>
</gene>
<organism evidence="1 2">
    <name type="scientific">Shewanella phage SppYZU05</name>
    <dbReference type="NCBI Taxonomy" id="1970795"/>
    <lineage>
        <taxon>Viruses</taxon>
        <taxon>Duplodnaviria</taxon>
        <taxon>Heunggongvirae</taxon>
        <taxon>Uroviricota</taxon>
        <taxon>Caudoviricetes</taxon>
        <taxon>Chaseviridae</taxon>
        <taxon>Nefertitivirinae</taxon>
        <taxon>Yushanvirus</taxon>
        <taxon>Yushanvirus SppYZU05</taxon>
    </lineage>
</organism>